<feature type="transmembrane region" description="Helical" evidence="1">
    <location>
        <begin position="12"/>
        <end position="32"/>
    </location>
</feature>
<dbReference type="InterPro" id="IPR003607">
    <property type="entry name" value="HD/PDEase_dom"/>
</dbReference>
<dbReference type="RefSeq" id="WP_094376900.1">
    <property type="nucleotide sequence ID" value="NZ_NOKA02000002.1"/>
</dbReference>
<dbReference type="Proteomes" id="UP000216411">
    <property type="component" value="Unassembled WGS sequence"/>
</dbReference>
<organism evidence="3 6">
    <name type="scientific">Lachnotalea glycerini</name>
    <dbReference type="NCBI Taxonomy" id="1763509"/>
    <lineage>
        <taxon>Bacteria</taxon>
        <taxon>Bacillati</taxon>
        <taxon>Bacillota</taxon>
        <taxon>Clostridia</taxon>
        <taxon>Lachnospirales</taxon>
        <taxon>Lachnospiraceae</taxon>
        <taxon>Lachnotalea</taxon>
    </lineage>
</organism>
<dbReference type="PROSITE" id="PS51831">
    <property type="entry name" value="HD"/>
    <property type="match status" value="1"/>
</dbReference>
<reference evidence="4" key="3">
    <citation type="submission" date="2018-07" db="EMBL/GenBank/DDBJ databases">
        <authorList>
            <person name="Quirk P.G."/>
            <person name="Krulwich T.A."/>
        </authorList>
    </citation>
    <scope>NUCLEOTIDE SEQUENCE</scope>
    <source>
        <strain evidence="4">CCRI-19302</strain>
    </source>
</reference>
<dbReference type="InterPro" id="IPR011621">
    <property type="entry name" value="Metal-dep_PHydrolase_7TM_intra"/>
</dbReference>
<keyword evidence="3" id="KW-0808">Transferase</keyword>
<dbReference type="Proteomes" id="UP000247523">
    <property type="component" value="Unassembled WGS sequence"/>
</dbReference>
<keyword evidence="1" id="KW-0472">Membrane</keyword>
<feature type="transmembrane region" description="Helical" evidence="1">
    <location>
        <begin position="80"/>
        <end position="98"/>
    </location>
</feature>
<evidence type="ECO:0000313" key="4">
    <source>
        <dbReference type="EMBL" id="RDY32786.1"/>
    </source>
</evidence>
<dbReference type="PANTHER" id="PTHR36442:SF1">
    <property type="entry name" value="CYCLIC-DI-AMP PHOSPHODIESTERASE PGPH"/>
    <property type="match status" value="1"/>
</dbReference>
<proteinExistence type="predicted"/>
<protein>
    <submittedName>
        <fullName evidence="4">HDIG domain-containing protein</fullName>
    </submittedName>
    <submittedName>
        <fullName evidence="3">Putative nucleotidyltransferase with HDIG domain</fullName>
    </submittedName>
</protein>
<dbReference type="EMBL" id="QICS01000001">
    <property type="protein sequence ID" value="PXV95465.1"/>
    <property type="molecule type" value="Genomic_DNA"/>
</dbReference>
<dbReference type="AlphaFoldDB" id="A0A255IKU4"/>
<evidence type="ECO:0000313" key="6">
    <source>
        <dbReference type="Proteomes" id="UP000247523"/>
    </source>
</evidence>
<evidence type="ECO:0000313" key="3">
    <source>
        <dbReference type="EMBL" id="PXV95465.1"/>
    </source>
</evidence>
<reference evidence="3 6" key="2">
    <citation type="submission" date="2018-05" db="EMBL/GenBank/DDBJ databases">
        <title>Genomic Encyclopedia of Type Strains, Phase IV (KMG-IV): sequencing the most valuable type-strain genomes for metagenomic binning, comparative biology and taxonomic classification.</title>
        <authorList>
            <person name="Goeker M."/>
        </authorList>
    </citation>
    <scope>NUCLEOTIDE SEQUENCE [LARGE SCALE GENOMIC DNA]</scope>
    <source>
        <strain evidence="3 6">DSM 28816</strain>
    </source>
</reference>
<dbReference type="Pfam" id="PF01966">
    <property type="entry name" value="HD"/>
    <property type="match status" value="1"/>
</dbReference>
<dbReference type="GO" id="GO:0016740">
    <property type="term" value="F:transferase activity"/>
    <property type="evidence" value="ECO:0007669"/>
    <property type="project" value="UniProtKB-KW"/>
</dbReference>
<sequence>MKDKYNHTEAYYGIMTIIMYVETIILVSGASFLKSKSIGSVIANIFIGLVCVTIIIFYINNVRINKTHFTKQMSSYGRIINVYWILFITSFILTLIPSNIRPMFIVGIIMTLVTNEYMGILFQIYFSVMITLISADSIEVIVFYLLSGLIGCAVAKYFTQKKFFVYAIVIMLTTNLALSGILEYIKNKNITNQYIVSSFLCTIGGIVAIILMLPYIYYRVENRIRAKLLRISDPNYELIVMLKNYSKDLYDHSLKVAKLSERVAYKLGADSLLAKAGGYYHKIGKLEGKDYVSYGIEIARSYSFPEEVVDIIKQHTGRHQCPKTIEAAVVMLSDTIISAFEYLNDKQNELVYDRDIVIDQVIDAKLDKDMLDESGLTLKMFRDIKKCFKQEETIYDI</sequence>
<reference evidence="4 5" key="1">
    <citation type="journal article" date="2017" name="Genome Announc.">
        <title>Draft Genome Sequence of a Sporulating and Motile Strain of Lachnotalea glycerini Isolated from Water in Quebec City, Canada.</title>
        <authorList>
            <person name="Maheux A.F."/>
            <person name="Boudreau D.K."/>
            <person name="Berube E."/>
            <person name="Boissinot M."/>
            <person name="Raymond F."/>
            <person name="Brodeur S."/>
            <person name="Corbeil J."/>
            <person name="Isabel S."/>
            <person name="Omar R.F."/>
            <person name="Bergeron M.G."/>
        </authorList>
    </citation>
    <scope>NUCLEOTIDE SEQUENCE [LARGE SCALE GENOMIC DNA]</scope>
    <source>
        <strain evidence="4 5">CCRI-19302</strain>
    </source>
</reference>
<accession>A0A255IKU4</accession>
<dbReference type="Pfam" id="PF07698">
    <property type="entry name" value="7TM-7TMR_HD"/>
    <property type="match status" value="1"/>
</dbReference>
<dbReference type="EMBL" id="NOKA02000002">
    <property type="protein sequence ID" value="RDY32786.1"/>
    <property type="molecule type" value="Genomic_DNA"/>
</dbReference>
<gene>
    <name evidence="3" type="ORF">C8E03_10194</name>
    <name evidence="4" type="ORF">CG710_002300</name>
</gene>
<evidence type="ECO:0000313" key="5">
    <source>
        <dbReference type="Proteomes" id="UP000216411"/>
    </source>
</evidence>
<name>A0A255IKU4_9FIRM</name>
<feature type="transmembrane region" description="Helical" evidence="1">
    <location>
        <begin position="164"/>
        <end position="182"/>
    </location>
</feature>
<feature type="transmembrane region" description="Helical" evidence="1">
    <location>
        <begin position="138"/>
        <end position="158"/>
    </location>
</feature>
<keyword evidence="1" id="KW-1133">Transmembrane helix</keyword>
<feature type="transmembrane region" description="Helical" evidence="1">
    <location>
        <begin position="38"/>
        <end position="59"/>
    </location>
</feature>
<dbReference type="SUPFAM" id="SSF109604">
    <property type="entry name" value="HD-domain/PDEase-like"/>
    <property type="match status" value="1"/>
</dbReference>
<dbReference type="InterPro" id="IPR052722">
    <property type="entry name" value="PgpH_phosphodiesterase"/>
</dbReference>
<dbReference type="InterPro" id="IPR006675">
    <property type="entry name" value="HDIG_dom"/>
</dbReference>
<dbReference type="Gene3D" id="1.10.3210.10">
    <property type="entry name" value="Hypothetical protein af1432"/>
    <property type="match status" value="2"/>
</dbReference>
<feature type="transmembrane region" description="Helical" evidence="1">
    <location>
        <begin position="104"/>
        <end position="126"/>
    </location>
</feature>
<comment type="caution">
    <text evidence="3">The sequence shown here is derived from an EMBL/GenBank/DDBJ whole genome shotgun (WGS) entry which is preliminary data.</text>
</comment>
<dbReference type="OrthoDB" id="9806952at2"/>
<dbReference type="PANTHER" id="PTHR36442">
    <property type="entry name" value="CYCLIC-DI-AMP PHOSPHODIESTERASE PGPH"/>
    <property type="match status" value="1"/>
</dbReference>
<keyword evidence="1" id="KW-0812">Transmembrane</keyword>
<evidence type="ECO:0000256" key="1">
    <source>
        <dbReference type="SAM" id="Phobius"/>
    </source>
</evidence>
<dbReference type="InterPro" id="IPR006674">
    <property type="entry name" value="HD_domain"/>
</dbReference>
<evidence type="ECO:0000259" key="2">
    <source>
        <dbReference type="PROSITE" id="PS51831"/>
    </source>
</evidence>
<feature type="domain" description="HD" evidence="2">
    <location>
        <begin position="249"/>
        <end position="339"/>
    </location>
</feature>
<dbReference type="SMART" id="SM00471">
    <property type="entry name" value="HDc"/>
    <property type="match status" value="1"/>
</dbReference>
<dbReference type="CDD" id="cd00077">
    <property type="entry name" value="HDc"/>
    <property type="match status" value="1"/>
</dbReference>
<feature type="transmembrane region" description="Helical" evidence="1">
    <location>
        <begin position="194"/>
        <end position="218"/>
    </location>
</feature>
<dbReference type="NCBIfam" id="TIGR00277">
    <property type="entry name" value="HDIG"/>
    <property type="match status" value="1"/>
</dbReference>
<keyword evidence="5" id="KW-1185">Reference proteome</keyword>